<dbReference type="PRINTS" id="PR00111">
    <property type="entry name" value="ABHYDROLASE"/>
</dbReference>
<protein>
    <submittedName>
        <fullName evidence="2">2-succinyl-6-hydroxy-2, 4-cyclohexadiene-1-carboxylate synthase</fullName>
        <ecNumber evidence="2">4.2.99.20</ecNumber>
    </submittedName>
</protein>
<dbReference type="InterPro" id="IPR029058">
    <property type="entry name" value="AB_hydrolase_fold"/>
</dbReference>
<dbReference type="EC" id="4.2.99.20" evidence="2"/>
<evidence type="ECO:0000313" key="2">
    <source>
        <dbReference type="EMBL" id="UYP47135.1"/>
    </source>
</evidence>
<organism evidence="2 3">
    <name type="scientific">Candidatus Lokiarchaeum ossiferum</name>
    <dbReference type="NCBI Taxonomy" id="2951803"/>
    <lineage>
        <taxon>Archaea</taxon>
        <taxon>Promethearchaeati</taxon>
        <taxon>Promethearchaeota</taxon>
        <taxon>Promethearchaeia</taxon>
        <taxon>Promethearchaeales</taxon>
        <taxon>Promethearchaeaceae</taxon>
        <taxon>Candidatus Lokiarchaeum</taxon>
    </lineage>
</organism>
<evidence type="ECO:0000313" key="3">
    <source>
        <dbReference type="Proteomes" id="UP001208689"/>
    </source>
</evidence>
<dbReference type="Pfam" id="PF00561">
    <property type="entry name" value="Abhydrolase_1"/>
    <property type="match status" value="1"/>
</dbReference>
<dbReference type="GO" id="GO:0070205">
    <property type="term" value="F:2-succinyl-6-hydroxy-2,4-cyclohexadiene-1-carboxylate synthase activity"/>
    <property type="evidence" value="ECO:0007669"/>
    <property type="project" value="UniProtKB-EC"/>
</dbReference>
<dbReference type="EMBL" id="CP104013">
    <property type="protein sequence ID" value="UYP47135.1"/>
    <property type="molecule type" value="Genomic_DNA"/>
</dbReference>
<evidence type="ECO:0000259" key="1">
    <source>
        <dbReference type="Pfam" id="PF00561"/>
    </source>
</evidence>
<name>A0ABY6HUN8_9ARCH</name>
<dbReference type="Proteomes" id="UP001208689">
    <property type="component" value="Chromosome"/>
</dbReference>
<sequence length="271" mass="31139">MTIEQWQQFDLEINGINLHYTRTGGNKPILILLHGFTDYGLTWTRIAETLESDYDIIMPDARGHGKSTMTESGFDVPTMAEDIAHLILKLRILNPIIMGHSMGGQIATLLGANHPNLISKIILEDPAYLLSKSSRFISKFIGFLFKSMVKMNMKKNETQIEDWCRKRNSHWHETEIIQWAHAQKAFATEKSLSMMNLTTFPSQWVEVFPKINCPSLLIIPEKGMLRIKSARKIQPKFKNCSIEYIKNAGHNVRRDNYPEFIQAVNTFLESN</sequence>
<accession>A0ABY6HUN8</accession>
<dbReference type="PANTHER" id="PTHR43798">
    <property type="entry name" value="MONOACYLGLYCEROL LIPASE"/>
    <property type="match status" value="1"/>
</dbReference>
<dbReference type="InterPro" id="IPR050266">
    <property type="entry name" value="AB_hydrolase_sf"/>
</dbReference>
<dbReference type="Gene3D" id="3.40.50.1820">
    <property type="entry name" value="alpha/beta hydrolase"/>
    <property type="match status" value="1"/>
</dbReference>
<gene>
    <name evidence="2" type="ORF">NEF87_003420</name>
</gene>
<keyword evidence="2" id="KW-0456">Lyase</keyword>
<feature type="domain" description="AB hydrolase-1" evidence="1">
    <location>
        <begin position="28"/>
        <end position="132"/>
    </location>
</feature>
<dbReference type="InterPro" id="IPR000073">
    <property type="entry name" value="AB_hydrolase_1"/>
</dbReference>
<proteinExistence type="predicted"/>
<keyword evidence="3" id="KW-1185">Reference proteome</keyword>
<dbReference type="SUPFAM" id="SSF53474">
    <property type="entry name" value="alpha/beta-Hydrolases"/>
    <property type="match status" value="1"/>
</dbReference>
<reference evidence="2" key="1">
    <citation type="submission" date="2022-09" db="EMBL/GenBank/DDBJ databases">
        <title>Actin cytoskeleton and complex cell architecture in an #Asgard archaeon.</title>
        <authorList>
            <person name="Ponce Toledo R.I."/>
            <person name="Schleper C."/>
            <person name="Rodrigues Oliveira T."/>
            <person name="Wollweber F."/>
            <person name="Xu J."/>
            <person name="Rittmann S."/>
            <person name="Klingl A."/>
            <person name="Pilhofer M."/>
        </authorList>
    </citation>
    <scope>NUCLEOTIDE SEQUENCE</scope>
    <source>
        <strain evidence="2">B-35</strain>
    </source>
</reference>
<dbReference type="PANTHER" id="PTHR43798:SF5">
    <property type="entry name" value="MONOACYLGLYCEROL LIPASE ABHD6"/>
    <property type="match status" value="1"/>
</dbReference>